<proteinExistence type="inferred from homology"/>
<dbReference type="SUPFAM" id="SSF53383">
    <property type="entry name" value="PLP-dependent transferases"/>
    <property type="match status" value="1"/>
</dbReference>
<gene>
    <name evidence="7" type="ORF">H8708_04725</name>
</gene>
<dbReference type="InterPro" id="IPR000524">
    <property type="entry name" value="Tscrpt_reg_HTH_GntR"/>
</dbReference>
<organism evidence="7 8">
    <name type="scientific">Enterocloster hominis</name>
    <name type="common">ex Liu et al. 2021</name>
    <dbReference type="NCBI Taxonomy" id="2763663"/>
    <lineage>
        <taxon>Bacteria</taxon>
        <taxon>Bacillati</taxon>
        <taxon>Bacillota</taxon>
        <taxon>Clostridia</taxon>
        <taxon>Lachnospirales</taxon>
        <taxon>Lachnospiraceae</taxon>
        <taxon>Enterocloster</taxon>
    </lineage>
</organism>
<dbReference type="PANTHER" id="PTHR46577">
    <property type="entry name" value="HTH-TYPE TRANSCRIPTIONAL REGULATORY PROTEIN GABR"/>
    <property type="match status" value="1"/>
</dbReference>
<evidence type="ECO:0000313" key="8">
    <source>
        <dbReference type="Proteomes" id="UP000647491"/>
    </source>
</evidence>
<dbReference type="InterPro" id="IPR036388">
    <property type="entry name" value="WH-like_DNA-bd_sf"/>
</dbReference>
<dbReference type="Pfam" id="PF00155">
    <property type="entry name" value="Aminotran_1_2"/>
    <property type="match status" value="1"/>
</dbReference>
<dbReference type="RefSeq" id="WP_262427127.1">
    <property type="nucleotide sequence ID" value="NZ_JACRTJ010000011.1"/>
</dbReference>
<dbReference type="Gene3D" id="3.40.640.10">
    <property type="entry name" value="Type I PLP-dependent aspartate aminotransferase-like (Major domain)"/>
    <property type="match status" value="1"/>
</dbReference>
<dbReference type="Gene3D" id="1.10.10.10">
    <property type="entry name" value="Winged helix-like DNA-binding domain superfamily/Winged helix DNA-binding domain"/>
    <property type="match status" value="1"/>
</dbReference>
<dbReference type="InterPro" id="IPR051446">
    <property type="entry name" value="HTH_trans_reg/aminotransferase"/>
</dbReference>
<evidence type="ECO:0000256" key="3">
    <source>
        <dbReference type="ARBA" id="ARBA00023015"/>
    </source>
</evidence>
<dbReference type="InterPro" id="IPR036390">
    <property type="entry name" value="WH_DNA-bd_sf"/>
</dbReference>
<keyword evidence="8" id="KW-1185">Reference proteome</keyword>
<dbReference type="PANTHER" id="PTHR46577:SF1">
    <property type="entry name" value="HTH-TYPE TRANSCRIPTIONAL REGULATORY PROTEIN GABR"/>
    <property type="match status" value="1"/>
</dbReference>
<dbReference type="Pfam" id="PF00392">
    <property type="entry name" value="GntR"/>
    <property type="match status" value="1"/>
</dbReference>
<dbReference type="SMART" id="SM00345">
    <property type="entry name" value="HTH_GNTR"/>
    <property type="match status" value="1"/>
</dbReference>
<dbReference type="PROSITE" id="PS50949">
    <property type="entry name" value="HTH_GNTR"/>
    <property type="match status" value="1"/>
</dbReference>
<accession>A0ABR7NR00</accession>
<evidence type="ECO:0000259" key="6">
    <source>
        <dbReference type="PROSITE" id="PS50949"/>
    </source>
</evidence>
<dbReference type="SUPFAM" id="SSF46785">
    <property type="entry name" value="Winged helix' DNA-binding domain"/>
    <property type="match status" value="1"/>
</dbReference>
<protein>
    <submittedName>
        <fullName evidence="7">PLP-dependent aminotransferase family protein</fullName>
    </submittedName>
</protein>
<keyword evidence="3" id="KW-0805">Transcription regulation</keyword>
<sequence>MYKYESIAEQIRENIQSKTLLPNQQLPSLREMADAFSTSVGTVKEAYDYLERENFIYSVPKRGFFVLGGKLLPTSSQMLVDFYSGAPDIRYIPYQDFKKCINKATNLYYKRLFSYSDTKGIPELISALQRHLMEYQIYTKKENIVVVSGSQQVLDILCRMPFPNGKQTVLVEQPAYYGMIKNLEITQTPRVGIMRGPGGIDFDELGKQFQYGNIKFFYTVSRYHNPTGQSYTKKEREELVRLADKYNVYIVEDDIAADFETDTKRDPVYFSDIYDKVIYIKSFSKILMPGLRLAAVVLPPLLLNVFLDYKQWTDTYSAILSQGALTIFLESGMYQKNRKEIRRIYMDRMKKLKDTAAGIDTGGEIAWDIPDSGFFACLRLKQGIPFERVQPDFYKNNIRMMDTRGFFLDEFKNDNYYRLSLGHANEEEIESGVKKLTAILLGQGKKRNQFFIRNIN</sequence>
<evidence type="ECO:0000256" key="2">
    <source>
        <dbReference type="ARBA" id="ARBA00022898"/>
    </source>
</evidence>
<keyword evidence="4" id="KW-0238">DNA-binding</keyword>
<dbReference type="GO" id="GO:0008483">
    <property type="term" value="F:transaminase activity"/>
    <property type="evidence" value="ECO:0007669"/>
    <property type="project" value="UniProtKB-KW"/>
</dbReference>
<reference evidence="7 8" key="1">
    <citation type="submission" date="2020-08" db="EMBL/GenBank/DDBJ databases">
        <title>Genome public.</title>
        <authorList>
            <person name="Liu C."/>
            <person name="Sun Q."/>
        </authorList>
    </citation>
    <scope>NUCLEOTIDE SEQUENCE [LARGE SCALE GENOMIC DNA]</scope>
    <source>
        <strain evidence="7 8">BX10</strain>
    </source>
</reference>
<dbReference type="InterPro" id="IPR015421">
    <property type="entry name" value="PyrdxlP-dep_Trfase_major"/>
</dbReference>
<keyword evidence="2" id="KW-0663">Pyridoxal phosphate</keyword>
<dbReference type="CDD" id="cd00609">
    <property type="entry name" value="AAT_like"/>
    <property type="match status" value="1"/>
</dbReference>
<evidence type="ECO:0000256" key="4">
    <source>
        <dbReference type="ARBA" id="ARBA00023125"/>
    </source>
</evidence>
<comment type="similarity">
    <text evidence="1">In the C-terminal section; belongs to the class-I pyridoxal-phosphate-dependent aminotransferase family.</text>
</comment>
<feature type="domain" description="HTH gntR-type" evidence="6">
    <location>
        <begin position="1"/>
        <end position="69"/>
    </location>
</feature>
<evidence type="ECO:0000256" key="1">
    <source>
        <dbReference type="ARBA" id="ARBA00005384"/>
    </source>
</evidence>
<name>A0ABR7NR00_9FIRM</name>
<dbReference type="InterPro" id="IPR004839">
    <property type="entry name" value="Aminotransferase_I/II_large"/>
</dbReference>
<dbReference type="EMBL" id="JACRTJ010000011">
    <property type="protein sequence ID" value="MBC8598540.1"/>
    <property type="molecule type" value="Genomic_DNA"/>
</dbReference>
<dbReference type="Proteomes" id="UP000647491">
    <property type="component" value="Unassembled WGS sequence"/>
</dbReference>
<comment type="caution">
    <text evidence="7">The sequence shown here is derived from an EMBL/GenBank/DDBJ whole genome shotgun (WGS) entry which is preliminary data.</text>
</comment>
<keyword evidence="7" id="KW-0808">Transferase</keyword>
<keyword evidence="5" id="KW-0804">Transcription</keyword>
<dbReference type="CDD" id="cd07377">
    <property type="entry name" value="WHTH_GntR"/>
    <property type="match status" value="1"/>
</dbReference>
<evidence type="ECO:0000313" key="7">
    <source>
        <dbReference type="EMBL" id="MBC8598540.1"/>
    </source>
</evidence>
<keyword evidence="7" id="KW-0032">Aminotransferase</keyword>
<evidence type="ECO:0000256" key="5">
    <source>
        <dbReference type="ARBA" id="ARBA00023163"/>
    </source>
</evidence>
<dbReference type="InterPro" id="IPR015424">
    <property type="entry name" value="PyrdxlP-dep_Trfase"/>
</dbReference>